<name>A0A0F9CD19_9ZZZZ</name>
<reference evidence="1" key="1">
    <citation type="journal article" date="2015" name="Nature">
        <title>Complex archaea that bridge the gap between prokaryotes and eukaryotes.</title>
        <authorList>
            <person name="Spang A."/>
            <person name="Saw J.H."/>
            <person name="Jorgensen S.L."/>
            <person name="Zaremba-Niedzwiedzka K."/>
            <person name="Martijn J."/>
            <person name="Lind A.E."/>
            <person name="van Eijk R."/>
            <person name="Schleper C."/>
            <person name="Guy L."/>
            <person name="Ettema T.J."/>
        </authorList>
    </citation>
    <scope>NUCLEOTIDE SEQUENCE</scope>
</reference>
<proteinExistence type="predicted"/>
<organism evidence="1">
    <name type="scientific">marine sediment metagenome</name>
    <dbReference type="NCBI Taxonomy" id="412755"/>
    <lineage>
        <taxon>unclassified sequences</taxon>
        <taxon>metagenomes</taxon>
        <taxon>ecological metagenomes</taxon>
    </lineage>
</organism>
<dbReference type="AlphaFoldDB" id="A0A0F9CD19"/>
<comment type="caution">
    <text evidence="1">The sequence shown here is derived from an EMBL/GenBank/DDBJ whole genome shotgun (WGS) entry which is preliminary data.</text>
</comment>
<sequence>MICKCGAPMLAVDQDRNWFMWRCRKGTHVAWQARRSTKVIWSTRGAVA</sequence>
<dbReference type="EMBL" id="LAZR01033734">
    <property type="protein sequence ID" value="KKL47248.1"/>
    <property type="molecule type" value="Genomic_DNA"/>
</dbReference>
<evidence type="ECO:0000313" key="1">
    <source>
        <dbReference type="EMBL" id="KKL47248.1"/>
    </source>
</evidence>
<accession>A0A0F9CD19</accession>
<gene>
    <name evidence="1" type="ORF">LCGC14_2337430</name>
</gene>
<protein>
    <submittedName>
        <fullName evidence="1">Uncharacterized protein</fullName>
    </submittedName>
</protein>